<dbReference type="AlphaFoldDB" id="A0A401UH74"/>
<evidence type="ECO:0000313" key="2">
    <source>
        <dbReference type="EMBL" id="GCD08913.1"/>
    </source>
</evidence>
<proteinExistence type="predicted"/>
<sequence>MVYITLVGIICLTIMMYIFDIQLSEVKYSKSTKVYLLKEDEYQRYSEYLMTLFFTYINENKEEIKKGINEFFYNSKSYIVKYEKAEVNYSNKSNEFIFTTPYKYGANRNDYFELQAIGESFHMVFIKTEYKVQPPGQVAGSLNN</sequence>
<keyword evidence="1" id="KW-0472">Membrane</keyword>
<keyword evidence="3" id="KW-1185">Reference proteome</keyword>
<dbReference type="EMBL" id="BHYK01000003">
    <property type="protein sequence ID" value="GCD08913.1"/>
    <property type="molecule type" value="Genomic_DNA"/>
</dbReference>
<keyword evidence="1" id="KW-1133">Transmembrane helix</keyword>
<keyword evidence="1" id="KW-0812">Transmembrane</keyword>
<name>A0A401UH74_9CLOT</name>
<reference evidence="2 3" key="1">
    <citation type="submission" date="2018-11" db="EMBL/GenBank/DDBJ databases">
        <title>Genome sequencing and assembly of Clostridium tagluense strain A121.</title>
        <authorList>
            <person name="Murakami T."/>
            <person name="Segawa T."/>
            <person name="Shcherbakova V.A."/>
            <person name="Mori H."/>
            <person name="Yoshimura Y."/>
        </authorList>
    </citation>
    <scope>NUCLEOTIDE SEQUENCE [LARGE SCALE GENOMIC DNA]</scope>
    <source>
        <strain evidence="2 3">A121</strain>
    </source>
</reference>
<evidence type="ECO:0000313" key="3">
    <source>
        <dbReference type="Proteomes" id="UP000287872"/>
    </source>
</evidence>
<dbReference type="Proteomes" id="UP000287872">
    <property type="component" value="Unassembled WGS sequence"/>
</dbReference>
<feature type="transmembrane region" description="Helical" evidence="1">
    <location>
        <begin position="6"/>
        <end position="23"/>
    </location>
</feature>
<accession>A0A401UH74</accession>
<protein>
    <submittedName>
        <fullName evidence="2">Uncharacterized protein</fullName>
    </submittedName>
</protein>
<organism evidence="2 3">
    <name type="scientific">Clostridium tagluense</name>
    <dbReference type="NCBI Taxonomy" id="360422"/>
    <lineage>
        <taxon>Bacteria</taxon>
        <taxon>Bacillati</taxon>
        <taxon>Bacillota</taxon>
        <taxon>Clostridia</taxon>
        <taxon>Eubacteriales</taxon>
        <taxon>Clostridiaceae</taxon>
        <taxon>Clostridium</taxon>
    </lineage>
</organism>
<evidence type="ECO:0000256" key="1">
    <source>
        <dbReference type="SAM" id="Phobius"/>
    </source>
</evidence>
<gene>
    <name evidence="2" type="ORF">Ctaglu_05360</name>
</gene>
<comment type="caution">
    <text evidence="2">The sequence shown here is derived from an EMBL/GenBank/DDBJ whole genome shotgun (WGS) entry which is preliminary data.</text>
</comment>